<keyword evidence="4" id="KW-1185">Reference proteome</keyword>
<dbReference type="Gene3D" id="2.40.50.100">
    <property type="match status" value="1"/>
</dbReference>
<dbReference type="Pfam" id="PF00364">
    <property type="entry name" value="Biotin_lipoyl"/>
    <property type="match status" value="1"/>
</dbReference>
<proteinExistence type="predicted"/>
<dbReference type="InterPro" id="IPR011053">
    <property type="entry name" value="Single_hybrid_motif"/>
</dbReference>
<dbReference type="InterPro" id="IPR050856">
    <property type="entry name" value="Biotin_carboxylase_complex"/>
</dbReference>
<evidence type="ECO:0000313" key="4">
    <source>
        <dbReference type="Proteomes" id="UP001201812"/>
    </source>
</evidence>
<accession>A0AAD4NNR0</accession>
<evidence type="ECO:0000256" key="1">
    <source>
        <dbReference type="ARBA" id="ARBA00023267"/>
    </source>
</evidence>
<protein>
    <submittedName>
        <fullName evidence="3">Biotin-requiring enzyme domain-containing protein</fullName>
    </submittedName>
</protein>
<keyword evidence="1" id="KW-0092">Biotin</keyword>
<name>A0AAD4NNR0_9BILA</name>
<comment type="caution">
    <text evidence="3">The sequence shown here is derived from an EMBL/GenBank/DDBJ whole genome shotgun (WGS) entry which is preliminary data.</text>
</comment>
<sequence length="289" mass="31688">MLFTKIFNTDKALSETHIGGQIREGLAQPQFVSGDVATDFIRKNKEHLVTSEHPNQQTVPASKEPSRKYSSFQYRKNITKTFASNPSVNGPFNTSDFFRANHYAKRKVILDHSKKTPEHSAQVTILGDGHYLVHPANGTAQEVKVSNVARNVSKVNSCPVVSFSLESDGRKWQCEAVQLKDSVLVHSGNVTREWDIPADVASSALDDSLLSSAESRKKEARSPIPSVVEKIFIKVGDKVAKTQALATMTAMKMEFVISVVCVLCAGHIRSEGGCYVVKSAISVGKRSLK</sequence>
<dbReference type="CDD" id="cd06850">
    <property type="entry name" value="biotinyl_domain"/>
    <property type="match status" value="1"/>
</dbReference>
<dbReference type="PANTHER" id="PTHR18866:SF33">
    <property type="entry name" value="METHYLCROTONOYL-COA CARBOXYLASE SUBUNIT ALPHA, MITOCHONDRIAL-RELATED"/>
    <property type="match status" value="1"/>
</dbReference>
<gene>
    <name evidence="3" type="ORF">DdX_01844</name>
</gene>
<dbReference type="EMBL" id="JAKKPZ010000001">
    <property type="protein sequence ID" value="KAI1729594.1"/>
    <property type="molecule type" value="Genomic_DNA"/>
</dbReference>
<dbReference type="Proteomes" id="UP001201812">
    <property type="component" value="Unassembled WGS sequence"/>
</dbReference>
<dbReference type="InterPro" id="IPR000089">
    <property type="entry name" value="Biotin_lipoyl"/>
</dbReference>
<reference evidence="3" key="1">
    <citation type="submission" date="2022-01" db="EMBL/GenBank/DDBJ databases">
        <title>Genome Sequence Resource for Two Populations of Ditylenchus destructor, the Migratory Endoparasitic Phytonematode.</title>
        <authorList>
            <person name="Zhang H."/>
            <person name="Lin R."/>
            <person name="Xie B."/>
        </authorList>
    </citation>
    <scope>NUCLEOTIDE SEQUENCE</scope>
    <source>
        <strain evidence="3">BazhouSP</strain>
    </source>
</reference>
<dbReference type="PANTHER" id="PTHR18866">
    <property type="entry name" value="CARBOXYLASE:PYRUVATE/ACETYL-COA/PROPIONYL-COA CARBOXYLASE"/>
    <property type="match status" value="1"/>
</dbReference>
<feature type="domain" description="Lipoyl-binding" evidence="2">
    <location>
        <begin position="222"/>
        <end position="258"/>
    </location>
</feature>
<evidence type="ECO:0000259" key="2">
    <source>
        <dbReference type="Pfam" id="PF00364"/>
    </source>
</evidence>
<organism evidence="3 4">
    <name type="scientific">Ditylenchus destructor</name>
    <dbReference type="NCBI Taxonomy" id="166010"/>
    <lineage>
        <taxon>Eukaryota</taxon>
        <taxon>Metazoa</taxon>
        <taxon>Ecdysozoa</taxon>
        <taxon>Nematoda</taxon>
        <taxon>Chromadorea</taxon>
        <taxon>Rhabditida</taxon>
        <taxon>Tylenchina</taxon>
        <taxon>Tylenchomorpha</taxon>
        <taxon>Sphaerularioidea</taxon>
        <taxon>Anguinidae</taxon>
        <taxon>Anguininae</taxon>
        <taxon>Ditylenchus</taxon>
    </lineage>
</organism>
<dbReference type="AlphaFoldDB" id="A0AAD4NNR0"/>
<evidence type="ECO:0000313" key="3">
    <source>
        <dbReference type="EMBL" id="KAI1729594.1"/>
    </source>
</evidence>
<dbReference type="SUPFAM" id="SSF51230">
    <property type="entry name" value="Single hybrid motif"/>
    <property type="match status" value="1"/>
</dbReference>